<accession>A0A2G4R0E5</accession>
<sequence>YISLTFALKQLIHKIYQNIFCKISCILKTYILFFKFLQDKFINTILLKIININILLIKFFNDKISQNCPILTFPFYY</sequence>
<name>A0A2G4R0E5_9BACT</name>
<keyword evidence="1" id="KW-1133">Transmembrane helix</keyword>
<protein>
    <recommendedName>
        <fullName evidence="4">Transmembrane protein</fullName>
    </recommendedName>
</protein>
<reference evidence="3" key="1">
    <citation type="submission" date="2015-06" db="EMBL/GenBank/DDBJ databases">
        <authorList>
            <person name="Parisi A."/>
            <person name="Chiara M."/>
            <person name="Florio D."/>
            <person name="Miccolupo A."/>
            <person name="Manzari C."/>
            <person name="Mion D."/>
            <person name="Caruso M."/>
            <person name="D'erchia A.M."/>
            <person name="Zanoni R."/>
        </authorList>
    </citation>
    <scope>NUCLEOTIDE SEQUENCE [LARGE SCALE GENOMIC DNA]</scope>
    <source>
        <strain evidence="3">73/13</strain>
    </source>
</reference>
<feature type="non-terminal residue" evidence="2">
    <location>
        <position position="1"/>
    </location>
</feature>
<evidence type="ECO:0000256" key="1">
    <source>
        <dbReference type="SAM" id="Phobius"/>
    </source>
</evidence>
<comment type="caution">
    <text evidence="2">The sequence shown here is derived from an EMBL/GenBank/DDBJ whole genome shotgun (WGS) entry which is preliminary data.</text>
</comment>
<gene>
    <name evidence="2" type="ORF">AA994_06420</name>
</gene>
<evidence type="ECO:0008006" key="4">
    <source>
        <dbReference type="Google" id="ProtNLM"/>
    </source>
</evidence>
<dbReference type="Proteomes" id="UP000237472">
    <property type="component" value="Unassembled WGS sequence"/>
</dbReference>
<keyword evidence="1" id="KW-0472">Membrane</keyword>
<evidence type="ECO:0000313" key="3">
    <source>
        <dbReference type="Proteomes" id="UP000237472"/>
    </source>
</evidence>
<evidence type="ECO:0000313" key="2">
    <source>
        <dbReference type="EMBL" id="PHY90000.1"/>
    </source>
</evidence>
<dbReference type="AlphaFoldDB" id="A0A2G4R0E5"/>
<dbReference type="EMBL" id="LDWY01000079">
    <property type="protein sequence ID" value="PHY90000.1"/>
    <property type="molecule type" value="Genomic_DNA"/>
</dbReference>
<keyword evidence="1" id="KW-0812">Transmembrane</keyword>
<feature type="transmembrane region" description="Helical" evidence="1">
    <location>
        <begin position="15"/>
        <end position="34"/>
    </location>
</feature>
<proteinExistence type="predicted"/>
<organism evidence="2 3">
    <name type="scientific">Campylobacter vulpis</name>
    <dbReference type="NCBI Taxonomy" id="1655500"/>
    <lineage>
        <taxon>Bacteria</taxon>
        <taxon>Pseudomonadati</taxon>
        <taxon>Campylobacterota</taxon>
        <taxon>Epsilonproteobacteria</taxon>
        <taxon>Campylobacterales</taxon>
        <taxon>Campylobacteraceae</taxon>
        <taxon>Campylobacter</taxon>
    </lineage>
</organism>